<gene>
    <name evidence="2" type="ORF">LACBIDRAFT_316705</name>
</gene>
<reference evidence="2 3" key="1">
    <citation type="journal article" date="2008" name="Nature">
        <title>The genome of Laccaria bicolor provides insights into mycorrhizal symbiosis.</title>
        <authorList>
            <person name="Martin F."/>
            <person name="Aerts A."/>
            <person name="Ahren D."/>
            <person name="Brun A."/>
            <person name="Danchin E.G.J."/>
            <person name="Duchaussoy F."/>
            <person name="Gibon J."/>
            <person name="Kohler A."/>
            <person name="Lindquist E."/>
            <person name="Pereda V."/>
            <person name="Salamov A."/>
            <person name="Shapiro H.J."/>
            <person name="Wuyts J."/>
            <person name="Blaudez D."/>
            <person name="Buee M."/>
            <person name="Brokstein P."/>
            <person name="Canbaeck B."/>
            <person name="Cohen D."/>
            <person name="Courty P.E."/>
            <person name="Coutinho P.M."/>
            <person name="Delaruelle C."/>
            <person name="Detter J.C."/>
            <person name="Deveau A."/>
            <person name="DiFazio S."/>
            <person name="Duplessis S."/>
            <person name="Fraissinet-Tachet L."/>
            <person name="Lucic E."/>
            <person name="Frey-Klett P."/>
            <person name="Fourrey C."/>
            <person name="Feussner I."/>
            <person name="Gay G."/>
            <person name="Grimwood J."/>
            <person name="Hoegger P.J."/>
            <person name="Jain P."/>
            <person name="Kilaru S."/>
            <person name="Labbe J."/>
            <person name="Lin Y.C."/>
            <person name="Legue V."/>
            <person name="Le Tacon F."/>
            <person name="Marmeisse R."/>
            <person name="Melayah D."/>
            <person name="Montanini B."/>
            <person name="Muratet M."/>
            <person name="Nehls U."/>
            <person name="Niculita-Hirzel H."/>
            <person name="Oudot-Le Secq M.P."/>
            <person name="Peter M."/>
            <person name="Quesneville H."/>
            <person name="Rajashekar B."/>
            <person name="Reich M."/>
            <person name="Rouhier N."/>
            <person name="Schmutz J."/>
            <person name="Yin T."/>
            <person name="Chalot M."/>
            <person name="Henrissat B."/>
            <person name="Kuees U."/>
            <person name="Lucas S."/>
            <person name="Van de Peer Y."/>
            <person name="Podila G.K."/>
            <person name="Polle A."/>
            <person name="Pukkila P.J."/>
            <person name="Richardson P.M."/>
            <person name="Rouze P."/>
            <person name="Sanders I.R."/>
            <person name="Stajich J.E."/>
            <person name="Tunlid A."/>
            <person name="Tuskan G."/>
            <person name="Grigoriev I.V."/>
        </authorList>
    </citation>
    <scope>NUCLEOTIDE SEQUENCE [LARGE SCALE GENOMIC DNA]</scope>
    <source>
        <strain evidence="3">S238N-H82 / ATCC MYA-4686</strain>
    </source>
</reference>
<keyword evidence="3" id="KW-1185">Reference proteome</keyword>
<proteinExistence type="predicted"/>
<evidence type="ECO:0000313" key="2">
    <source>
        <dbReference type="EMBL" id="EDQ99326.1"/>
    </source>
</evidence>
<organism evidence="3">
    <name type="scientific">Laccaria bicolor (strain S238N-H82 / ATCC MYA-4686)</name>
    <name type="common">Bicoloured deceiver</name>
    <name type="synonym">Laccaria laccata var. bicolor</name>
    <dbReference type="NCBI Taxonomy" id="486041"/>
    <lineage>
        <taxon>Eukaryota</taxon>
        <taxon>Fungi</taxon>
        <taxon>Dikarya</taxon>
        <taxon>Basidiomycota</taxon>
        <taxon>Agaricomycotina</taxon>
        <taxon>Agaricomycetes</taxon>
        <taxon>Agaricomycetidae</taxon>
        <taxon>Agaricales</taxon>
        <taxon>Agaricineae</taxon>
        <taxon>Hydnangiaceae</taxon>
        <taxon>Laccaria</taxon>
    </lineage>
</organism>
<evidence type="ECO:0000256" key="1">
    <source>
        <dbReference type="SAM" id="MobiDB-lite"/>
    </source>
</evidence>
<dbReference type="Proteomes" id="UP000001194">
    <property type="component" value="Unassembled WGS sequence"/>
</dbReference>
<dbReference type="GeneID" id="6085694"/>
<feature type="region of interest" description="Disordered" evidence="1">
    <location>
        <begin position="1"/>
        <end position="34"/>
    </location>
</feature>
<accession>B0E1G7</accession>
<evidence type="ECO:0000313" key="3">
    <source>
        <dbReference type="Proteomes" id="UP000001194"/>
    </source>
</evidence>
<sequence length="68" mass="7527">MERGTAGSSNPPPLSTADGKPDDPPLPSKTAPPSYLRRTFYDAVVPELPKVTHPLEYARIAYKVLYRE</sequence>
<dbReference type="InParanoid" id="B0E1G7"/>
<protein>
    <submittedName>
        <fullName evidence="2">Predicted protein</fullName>
    </submittedName>
</protein>
<dbReference type="EMBL" id="DS547167">
    <property type="protein sequence ID" value="EDQ99326.1"/>
    <property type="molecule type" value="Genomic_DNA"/>
</dbReference>
<dbReference type="RefSeq" id="XP_001890046.1">
    <property type="nucleotide sequence ID" value="XM_001890011.1"/>
</dbReference>
<name>B0E1G7_LACBS</name>
<dbReference type="HOGENOM" id="CLU_2794381_0_0_1"/>
<dbReference type="AlphaFoldDB" id="B0E1G7"/>
<dbReference type="KEGG" id="lbc:LACBIDRAFT_316705"/>